<sequence>MKIVSGRTGSPHVTSQQFRQMLEGIIGQGSYIITSGENLKPELSSNNLLKIRSGMMAHHGCISCVDIGTYDEVTLTNGSQGMKRIDLIVNRYTRNAETEVENCSWKVIQGTPVASNPAVPAYTSGNLQDGDLVDECPAFEVHYDGINVTEVKSLLSVTDGLSELSSKLAKSNDSIAAINNKLISIVERGEKNGYNYIKYSNGDAVVWRKYNWNTDVSVNWYGLYFTSSKAVDFPFTFKEAPLIIVSPGTTNELYWMGVNEVSTTGYKLTAYSVKKGMCYSQGNMLIIGKWK</sequence>
<dbReference type="AlphaFoldDB" id="A0A412QC44"/>
<comment type="caution">
    <text evidence="1">The sequence shown here is derived from an EMBL/GenBank/DDBJ whole genome shotgun (WGS) entry which is preliminary data.</text>
</comment>
<protein>
    <submittedName>
        <fullName evidence="1">Uncharacterized protein</fullName>
    </submittedName>
</protein>
<organism evidence="1 2">
    <name type="scientific">Coprococcus comes</name>
    <dbReference type="NCBI Taxonomy" id="410072"/>
    <lineage>
        <taxon>Bacteria</taxon>
        <taxon>Bacillati</taxon>
        <taxon>Bacillota</taxon>
        <taxon>Clostridia</taxon>
        <taxon>Lachnospirales</taxon>
        <taxon>Lachnospiraceae</taxon>
        <taxon>Coprococcus</taxon>
    </lineage>
</organism>
<evidence type="ECO:0000313" key="2">
    <source>
        <dbReference type="Proteomes" id="UP000283360"/>
    </source>
</evidence>
<accession>A0A412QC44</accession>
<keyword evidence="2" id="KW-1185">Reference proteome</keyword>
<proteinExistence type="predicted"/>
<dbReference type="RefSeq" id="WP_117835803.1">
    <property type="nucleotide sequence ID" value="NZ_QRXJ01000016.1"/>
</dbReference>
<dbReference type="EMBL" id="QRXJ01000016">
    <property type="protein sequence ID" value="RGT88495.1"/>
    <property type="molecule type" value="Genomic_DNA"/>
</dbReference>
<evidence type="ECO:0000313" key="1">
    <source>
        <dbReference type="EMBL" id="RGT88495.1"/>
    </source>
</evidence>
<reference evidence="1 2" key="1">
    <citation type="submission" date="2018-08" db="EMBL/GenBank/DDBJ databases">
        <title>A genome reference for cultivated species of the human gut microbiota.</title>
        <authorList>
            <person name="Zou Y."/>
            <person name="Xue W."/>
            <person name="Luo G."/>
        </authorList>
    </citation>
    <scope>NUCLEOTIDE SEQUENCE [LARGE SCALE GENOMIC DNA]</scope>
    <source>
        <strain evidence="1 2">AF18-12LB</strain>
    </source>
</reference>
<name>A0A412QC44_9FIRM</name>
<dbReference type="Proteomes" id="UP000283360">
    <property type="component" value="Unassembled WGS sequence"/>
</dbReference>
<gene>
    <name evidence="1" type="ORF">DWX03_12130</name>
</gene>